<evidence type="ECO:0000256" key="3">
    <source>
        <dbReference type="ARBA" id="ARBA00022692"/>
    </source>
</evidence>
<evidence type="ECO:0000256" key="4">
    <source>
        <dbReference type="ARBA" id="ARBA00022989"/>
    </source>
</evidence>
<evidence type="ECO:0000256" key="5">
    <source>
        <dbReference type="ARBA" id="ARBA00023136"/>
    </source>
</evidence>
<organism evidence="7 8">
    <name type="scientific">Pythium oligandrum</name>
    <name type="common">Mycoparasitic fungus</name>
    <dbReference type="NCBI Taxonomy" id="41045"/>
    <lineage>
        <taxon>Eukaryota</taxon>
        <taxon>Sar</taxon>
        <taxon>Stramenopiles</taxon>
        <taxon>Oomycota</taxon>
        <taxon>Peronosporomycetes</taxon>
        <taxon>Pythiales</taxon>
        <taxon>Pythiaceae</taxon>
        <taxon>Pythium</taxon>
    </lineage>
</organism>
<feature type="transmembrane region" description="Helical" evidence="6">
    <location>
        <begin position="435"/>
        <end position="453"/>
    </location>
</feature>
<comment type="similarity">
    <text evidence="2">Belongs to the ODR-4 family.</text>
</comment>
<protein>
    <recommendedName>
        <fullName evidence="9">Protein odr-4 homolog</fullName>
    </recommendedName>
</protein>
<gene>
    <name evidence="7" type="ORF">Poli38472_012876</name>
</gene>
<dbReference type="OrthoDB" id="21458at2759"/>
<dbReference type="Proteomes" id="UP000794436">
    <property type="component" value="Unassembled WGS sequence"/>
</dbReference>
<dbReference type="GO" id="GO:0008104">
    <property type="term" value="P:intracellular protein localization"/>
    <property type="evidence" value="ECO:0007669"/>
    <property type="project" value="TreeGrafter"/>
</dbReference>
<reference evidence="7" key="1">
    <citation type="submission" date="2019-03" db="EMBL/GenBank/DDBJ databases">
        <title>Long read genome sequence of the mycoparasitic Pythium oligandrum ATCC 38472 isolated from sugarbeet rhizosphere.</title>
        <authorList>
            <person name="Gaulin E."/>
        </authorList>
    </citation>
    <scope>NUCLEOTIDE SEQUENCE</scope>
    <source>
        <strain evidence="7">ATCC 38472_TT</strain>
    </source>
</reference>
<dbReference type="PANTHER" id="PTHR33966:SF1">
    <property type="entry name" value="PROTEIN ODR-4 HOMOLOG"/>
    <property type="match status" value="1"/>
</dbReference>
<dbReference type="GO" id="GO:0012505">
    <property type="term" value="C:endomembrane system"/>
    <property type="evidence" value="ECO:0007669"/>
    <property type="project" value="TreeGrafter"/>
</dbReference>
<keyword evidence="5 6" id="KW-0472">Membrane</keyword>
<dbReference type="EMBL" id="SPLM01000040">
    <property type="protein sequence ID" value="TMW64254.1"/>
    <property type="molecule type" value="Genomic_DNA"/>
</dbReference>
<dbReference type="GO" id="GO:0016020">
    <property type="term" value="C:membrane"/>
    <property type="evidence" value="ECO:0007669"/>
    <property type="project" value="UniProtKB-SubCell"/>
</dbReference>
<evidence type="ECO:0000256" key="2">
    <source>
        <dbReference type="ARBA" id="ARBA00010131"/>
    </source>
</evidence>
<name>A0A8K1CIL8_PYTOL</name>
<proteinExistence type="inferred from homology"/>
<dbReference type="InterPro" id="IPR029454">
    <property type="entry name" value="ODR-4-like"/>
</dbReference>
<comment type="caution">
    <text evidence="7">The sequence shown here is derived from an EMBL/GenBank/DDBJ whole genome shotgun (WGS) entry which is preliminary data.</text>
</comment>
<comment type="subcellular location">
    <subcellularLocation>
        <location evidence="1">Membrane</location>
    </subcellularLocation>
</comment>
<keyword evidence="3 6" id="KW-0812">Transmembrane</keyword>
<dbReference type="Pfam" id="PF14778">
    <property type="entry name" value="ODR4-like"/>
    <property type="match status" value="1"/>
</dbReference>
<evidence type="ECO:0000256" key="1">
    <source>
        <dbReference type="ARBA" id="ARBA00004370"/>
    </source>
</evidence>
<keyword evidence="8" id="KW-1185">Reference proteome</keyword>
<accession>A0A8K1CIL8</accession>
<keyword evidence="4 6" id="KW-1133">Transmembrane helix</keyword>
<evidence type="ECO:0000313" key="7">
    <source>
        <dbReference type="EMBL" id="TMW64254.1"/>
    </source>
</evidence>
<dbReference type="AlphaFoldDB" id="A0A8K1CIL8"/>
<dbReference type="PANTHER" id="PTHR33966">
    <property type="entry name" value="PROTEIN ODR-4 HOMOLOG"/>
    <property type="match status" value="1"/>
</dbReference>
<sequence>MTMSRSRQVHVASSVDAYWSHAIQQRRRFEMGLLVGQSGVLSACDTVLAATQVPAECEDEAVASFEDVSSDWVCDVAKQVDRMLPGGIKILGLYVISASDPRSVMDQASCYLRAIAEAVAIPTEFQSGLETDDVQCIVHISPSNSKRVAKSFWNLLDAAKTAANPAELKSPSTASCLETTQYTATIAIDQLLSFAHLKVATEQPVDPTVVIEKRVDEARQQLLPFVQRIWHARGIKSRQTESSSQRIDFLASFGATSSSAASKEPVNSTGRCQGVIECTAFVPADETSRPVDLAVLYLKQDFVKSLLVRIELLLERWTDDSIVGSATQSRTFLKGSRVVLPKRALLPWHSGVTTFSEALRLSLHIFPDDHAIDAAQNALEILGATQESEVDEAQLEWLEDDSKPHAHSTQSFTATSATQAAGLVATASPSSSNTLFVLLPVALLLLALIMQFLR</sequence>
<evidence type="ECO:0000256" key="6">
    <source>
        <dbReference type="SAM" id="Phobius"/>
    </source>
</evidence>
<evidence type="ECO:0008006" key="9">
    <source>
        <dbReference type="Google" id="ProtNLM"/>
    </source>
</evidence>
<evidence type="ECO:0000313" key="8">
    <source>
        <dbReference type="Proteomes" id="UP000794436"/>
    </source>
</evidence>